<evidence type="ECO:0000259" key="8">
    <source>
        <dbReference type="PROSITE" id="PS50850"/>
    </source>
</evidence>
<protein>
    <recommendedName>
        <fullName evidence="8">Major facilitator superfamily (MFS) profile domain-containing protein</fullName>
    </recommendedName>
</protein>
<feature type="transmembrane region" description="Helical" evidence="7">
    <location>
        <begin position="186"/>
        <end position="208"/>
    </location>
</feature>
<dbReference type="eggNOG" id="KOG0569">
    <property type="taxonomic scope" value="Eukaryota"/>
</dbReference>
<evidence type="ECO:0000256" key="2">
    <source>
        <dbReference type="ARBA" id="ARBA00022692"/>
    </source>
</evidence>
<feature type="transmembrane region" description="Helical" evidence="7">
    <location>
        <begin position="12"/>
        <end position="41"/>
    </location>
</feature>
<keyword evidence="6" id="KW-0813">Transport</keyword>
<dbReference type="KEGG" id="dan:6496497"/>
<dbReference type="InterPro" id="IPR045263">
    <property type="entry name" value="GLUT"/>
</dbReference>
<name>B3MGD9_DROAN</name>
<dbReference type="InterPro" id="IPR020846">
    <property type="entry name" value="MFS_dom"/>
</dbReference>
<feature type="transmembrane region" description="Helical" evidence="7">
    <location>
        <begin position="125"/>
        <end position="145"/>
    </location>
</feature>
<feature type="transmembrane region" description="Helical" evidence="7">
    <location>
        <begin position="266"/>
        <end position="291"/>
    </location>
</feature>
<proteinExistence type="inferred from homology"/>
<feature type="transmembrane region" description="Helical" evidence="7">
    <location>
        <begin position="364"/>
        <end position="391"/>
    </location>
</feature>
<feature type="transmembrane region" description="Helical" evidence="7">
    <location>
        <begin position="157"/>
        <end position="180"/>
    </location>
</feature>
<dbReference type="PROSITE" id="PS50850">
    <property type="entry name" value="MFS"/>
    <property type="match status" value="1"/>
</dbReference>
<keyword evidence="10" id="KW-1185">Reference proteome</keyword>
<feature type="transmembrane region" description="Helical" evidence="7">
    <location>
        <begin position="335"/>
        <end position="358"/>
    </location>
</feature>
<feature type="domain" description="Major facilitator superfamily (MFS) profile" evidence="8">
    <location>
        <begin position="16"/>
        <end position="456"/>
    </location>
</feature>
<dbReference type="CTD" id="44268"/>
<keyword evidence="5" id="KW-0325">Glycoprotein</keyword>
<organism evidence="9 10">
    <name type="scientific">Drosophila ananassae</name>
    <name type="common">Fruit fly</name>
    <dbReference type="NCBI Taxonomy" id="7217"/>
    <lineage>
        <taxon>Eukaryota</taxon>
        <taxon>Metazoa</taxon>
        <taxon>Ecdysozoa</taxon>
        <taxon>Arthropoda</taxon>
        <taxon>Hexapoda</taxon>
        <taxon>Insecta</taxon>
        <taxon>Pterygota</taxon>
        <taxon>Neoptera</taxon>
        <taxon>Endopterygota</taxon>
        <taxon>Diptera</taxon>
        <taxon>Brachycera</taxon>
        <taxon>Muscomorpha</taxon>
        <taxon>Ephydroidea</taxon>
        <taxon>Drosophilidae</taxon>
        <taxon>Drosophila</taxon>
        <taxon>Sophophora</taxon>
    </lineage>
</organism>
<dbReference type="GO" id="GO:0016020">
    <property type="term" value="C:membrane"/>
    <property type="evidence" value="ECO:0007669"/>
    <property type="project" value="UniProtKB-SubCell"/>
</dbReference>
<dbReference type="GeneID" id="6496497"/>
<evidence type="ECO:0000256" key="6">
    <source>
        <dbReference type="RuleBase" id="RU003346"/>
    </source>
</evidence>
<dbReference type="InterPro" id="IPR036259">
    <property type="entry name" value="MFS_trans_sf"/>
</dbReference>
<keyword evidence="3 7" id="KW-1133">Transmembrane helix</keyword>
<dbReference type="EMBL" id="CH902619">
    <property type="protein sequence ID" value="EDV37842.2"/>
    <property type="molecule type" value="Genomic_DNA"/>
</dbReference>
<reference evidence="9 10" key="1">
    <citation type="journal article" date="2007" name="Nature">
        <title>Evolution of genes and genomes on the Drosophila phylogeny.</title>
        <authorList>
            <consortium name="Drosophila 12 Genomes Consortium"/>
            <person name="Clark A.G."/>
            <person name="Eisen M.B."/>
            <person name="Smith D.R."/>
            <person name="Bergman C.M."/>
            <person name="Oliver B."/>
            <person name="Markow T.A."/>
            <person name="Kaufman T.C."/>
            <person name="Kellis M."/>
            <person name="Gelbart W."/>
            <person name="Iyer V.N."/>
            <person name="Pollard D.A."/>
            <person name="Sackton T.B."/>
            <person name="Larracuente A.M."/>
            <person name="Singh N.D."/>
            <person name="Abad J.P."/>
            <person name="Abt D.N."/>
            <person name="Adryan B."/>
            <person name="Aguade M."/>
            <person name="Akashi H."/>
            <person name="Anderson W.W."/>
            <person name="Aquadro C.F."/>
            <person name="Ardell D.H."/>
            <person name="Arguello R."/>
            <person name="Artieri C.G."/>
            <person name="Barbash D.A."/>
            <person name="Barker D."/>
            <person name="Barsanti P."/>
            <person name="Batterham P."/>
            <person name="Batzoglou S."/>
            <person name="Begun D."/>
            <person name="Bhutkar A."/>
            <person name="Blanco E."/>
            <person name="Bosak S.A."/>
            <person name="Bradley R.K."/>
            <person name="Brand A.D."/>
            <person name="Brent M.R."/>
            <person name="Brooks A.N."/>
            <person name="Brown R.H."/>
            <person name="Butlin R.K."/>
            <person name="Caggese C."/>
            <person name="Calvi B.R."/>
            <person name="Bernardo de Carvalho A."/>
            <person name="Caspi A."/>
            <person name="Castrezana S."/>
            <person name="Celniker S.E."/>
            <person name="Chang J.L."/>
            <person name="Chapple C."/>
            <person name="Chatterji S."/>
            <person name="Chinwalla A."/>
            <person name="Civetta A."/>
            <person name="Clifton S.W."/>
            <person name="Comeron J.M."/>
            <person name="Costello J.C."/>
            <person name="Coyne J.A."/>
            <person name="Daub J."/>
            <person name="David R.G."/>
            <person name="Delcher A.L."/>
            <person name="Delehaunty K."/>
            <person name="Do C.B."/>
            <person name="Ebling H."/>
            <person name="Edwards K."/>
            <person name="Eickbush T."/>
            <person name="Evans J.D."/>
            <person name="Filipski A."/>
            <person name="Findeiss S."/>
            <person name="Freyhult E."/>
            <person name="Fulton L."/>
            <person name="Fulton R."/>
            <person name="Garcia A.C."/>
            <person name="Gardiner A."/>
            <person name="Garfield D.A."/>
            <person name="Garvin B.E."/>
            <person name="Gibson G."/>
            <person name="Gilbert D."/>
            <person name="Gnerre S."/>
            <person name="Godfrey J."/>
            <person name="Good R."/>
            <person name="Gotea V."/>
            <person name="Gravely B."/>
            <person name="Greenberg A.J."/>
            <person name="Griffiths-Jones S."/>
            <person name="Gross S."/>
            <person name="Guigo R."/>
            <person name="Gustafson E.A."/>
            <person name="Haerty W."/>
            <person name="Hahn M.W."/>
            <person name="Halligan D.L."/>
            <person name="Halpern A.L."/>
            <person name="Halter G.M."/>
            <person name="Han M.V."/>
            <person name="Heger A."/>
            <person name="Hillier L."/>
            <person name="Hinrichs A.S."/>
            <person name="Holmes I."/>
            <person name="Hoskins R.A."/>
            <person name="Hubisz M.J."/>
            <person name="Hultmark D."/>
            <person name="Huntley M.A."/>
            <person name="Jaffe D.B."/>
            <person name="Jagadeeshan S."/>
            <person name="Jeck W.R."/>
            <person name="Johnson J."/>
            <person name="Jones C.D."/>
            <person name="Jordan W.C."/>
            <person name="Karpen G.H."/>
            <person name="Kataoka E."/>
            <person name="Keightley P.D."/>
            <person name="Kheradpour P."/>
            <person name="Kirkness E.F."/>
            <person name="Koerich L.B."/>
            <person name="Kristiansen K."/>
            <person name="Kudrna D."/>
            <person name="Kulathinal R.J."/>
            <person name="Kumar S."/>
            <person name="Kwok R."/>
            <person name="Lander E."/>
            <person name="Langley C.H."/>
            <person name="Lapoint R."/>
            <person name="Lazzaro B.P."/>
            <person name="Lee S.J."/>
            <person name="Levesque L."/>
            <person name="Li R."/>
            <person name="Lin C.F."/>
            <person name="Lin M.F."/>
            <person name="Lindblad-Toh K."/>
            <person name="Llopart A."/>
            <person name="Long M."/>
            <person name="Low L."/>
            <person name="Lozovsky E."/>
            <person name="Lu J."/>
            <person name="Luo M."/>
            <person name="Machado C.A."/>
            <person name="Makalowski W."/>
            <person name="Marzo M."/>
            <person name="Matsuda M."/>
            <person name="Matzkin L."/>
            <person name="McAllister B."/>
            <person name="McBride C.S."/>
            <person name="McKernan B."/>
            <person name="McKernan K."/>
            <person name="Mendez-Lago M."/>
            <person name="Minx P."/>
            <person name="Mollenhauer M.U."/>
            <person name="Montooth K."/>
            <person name="Mount S.M."/>
            <person name="Mu X."/>
            <person name="Myers E."/>
            <person name="Negre B."/>
            <person name="Newfeld S."/>
            <person name="Nielsen R."/>
            <person name="Noor M.A."/>
            <person name="O'Grady P."/>
            <person name="Pachter L."/>
            <person name="Papaceit M."/>
            <person name="Parisi M.J."/>
            <person name="Parisi M."/>
            <person name="Parts L."/>
            <person name="Pedersen J.S."/>
            <person name="Pesole G."/>
            <person name="Phillippy A.M."/>
            <person name="Ponting C.P."/>
            <person name="Pop M."/>
            <person name="Porcelli D."/>
            <person name="Powell J.R."/>
            <person name="Prohaska S."/>
            <person name="Pruitt K."/>
            <person name="Puig M."/>
            <person name="Quesneville H."/>
            <person name="Ram K.R."/>
            <person name="Rand D."/>
            <person name="Rasmussen M.D."/>
            <person name="Reed L.K."/>
            <person name="Reenan R."/>
            <person name="Reily A."/>
            <person name="Remington K.A."/>
            <person name="Rieger T.T."/>
            <person name="Ritchie M.G."/>
            <person name="Robin C."/>
            <person name="Rogers Y.H."/>
            <person name="Rohde C."/>
            <person name="Rozas J."/>
            <person name="Rubenfield M.J."/>
            <person name="Ruiz A."/>
            <person name="Russo S."/>
            <person name="Salzberg S.L."/>
            <person name="Sanchez-Gracia A."/>
            <person name="Saranga D.J."/>
            <person name="Sato H."/>
            <person name="Schaeffer S.W."/>
            <person name="Schatz M.C."/>
            <person name="Schlenke T."/>
            <person name="Schwartz R."/>
            <person name="Segarra C."/>
            <person name="Singh R.S."/>
            <person name="Sirot L."/>
            <person name="Sirota M."/>
            <person name="Sisneros N.B."/>
            <person name="Smith C.D."/>
            <person name="Smith T.F."/>
            <person name="Spieth J."/>
            <person name="Stage D.E."/>
            <person name="Stark A."/>
            <person name="Stephan W."/>
            <person name="Strausberg R.L."/>
            <person name="Strempel S."/>
            <person name="Sturgill D."/>
            <person name="Sutton G."/>
            <person name="Sutton G.G."/>
            <person name="Tao W."/>
            <person name="Teichmann S."/>
            <person name="Tobari Y.N."/>
            <person name="Tomimura Y."/>
            <person name="Tsolas J.M."/>
            <person name="Valente V.L."/>
            <person name="Venter E."/>
            <person name="Venter J.C."/>
            <person name="Vicario S."/>
            <person name="Vieira F.G."/>
            <person name="Vilella A.J."/>
            <person name="Villasante A."/>
            <person name="Walenz B."/>
            <person name="Wang J."/>
            <person name="Wasserman M."/>
            <person name="Watts T."/>
            <person name="Wilson D."/>
            <person name="Wilson R.K."/>
            <person name="Wing R.A."/>
            <person name="Wolfner M.F."/>
            <person name="Wong A."/>
            <person name="Wong G.K."/>
            <person name="Wu C.I."/>
            <person name="Wu G."/>
            <person name="Yamamoto D."/>
            <person name="Yang H.P."/>
            <person name="Yang S.P."/>
            <person name="Yorke J.A."/>
            <person name="Yoshida K."/>
            <person name="Zdobnov E."/>
            <person name="Zhang P."/>
            <person name="Zhang Y."/>
            <person name="Zimin A.V."/>
            <person name="Baldwin J."/>
            <person name="Abdouelleil A."/>
            <person name="Abdulkadir J."/>
            <person name="Abebe A."/>
            <person name="Abera B."/>
            <person name="Abreu J."/>
            <person name="Acer S.C."/>
            <person name="Aftuck L."/>
            <person name="Alexander A."/>
            <person name="An P."/>
            <person name="Anderson E."/>
            <person name="Anderson S."/>
            <person name="Arachi H."/>
            <person name="Azer M."/>
            <person name="Bachantsang P."/>
            <person name="Barry A."/>
            <person name="Bayul T."/>
            <person name="Berlin A."/>
            <person name="Bessette D."/>
            <person name="Bloom T."/>
            <person name="Blye J."/>
            <person name="Boguslavskiy L."/>
            <person name="Bonnet C."/>
            <person name="Boukhgalter B."/>
            <person name="Bourzgui I."/>
            <person name="Brown A."/>
            <person name="Cahill P."/>
            <person name="Channer S."/>
            <person name="Cheshatsang Y."/>
            <person name="Chuda L."/>
            <person name="Citroen M."/>
            <person name="Collymore A."/>
            <person name="Cooke P."/>
            <person name="Costello M."/>
            <person name="D'Aco K."/>
            <person name="Daza R."/>
            <person name="De Haan G."/>
            <person name="DeGray S."/>
            <person name="DeMaso C."/>
            <person name="Dhargay N."/>
            <person name="Dooley K."/>
            <person name="Dooley E."/>
            <person name="Doricent M."/>
            <person name="Dorje P."/>
            <person name="Dorjee K."/>
            <person name="Dupes A."/>
            <person name="Elong R."/>
            <person name="Falk J."/>
            <person name="Farina A."/>
            <person name="Faro S."/>
            <person name="Ferguson D."/>
            <person name="Fisher S."/>
            <person name="Foley C.D."/>
            <person name="Franke A."/>
            <person name="Friedrich D."/>
            <person name="Gadbois L."/>
            <person name="Gearin G."/>
            <person name="Gearin C.R."/>
            <person name="Giannoukos G."/>
            <person name="Goode T."/>
            <person name="Graham J."/>
            <person name="Grandbois E."/>
            <person name="Grewal S."/>
            <person name="Gyaltsen K."/>
            <person name="Hafez N."/>
            <person name="Hagos B."/>
            <person name="Hall J."/>
            <person name="Henson C."/>
            <person name="Hollinger A."/>
            <person name="Honan T."/>
            <person name="Huard M.D."/>
            <person name="Hughes L."/>
            <person name="Hurhula B."/>
            <person name="Husby M.E."/>
            <person name="Kamat A."/>
            <person name="Kanga B."/>
            <person name="Kashin S."/>
            <person name="Khazanovich D."/>
            <person name="Kisner P."/>
            <person name="Lance K."/>
            <person name="Lara M."/>
            <person name="Lee W."/>
            <person name="Lennon N."/>
            <person name="Letendre F."/>
            <person name="LeVine R."/>
            <person name="Lipovsky A."/>
            <person name="Liu X."/>
            <person name="Liu J."/>
            <person name="Liu S."/>
            <person name="Lokyitsang T."/>
            <person name="Lokyitsang Y."/>
            <person name="Lubonja R."/>
            <person name="Lui A."/>
            <person name="MacDonald P."/>
            <person name="Magnisalis V."/>
            <person name="Maru K."/>
            <person name="Matthews C."/>
            <person name="McCusker W."/>
            <person name="McDonough S."/>
            <person name="Mehta T."/>
            <person name="Meldrim J."/>
            <person name="Meneus L."/>
            <person name="Mihai O."/>
            <person name="Mihalev A."/>
            <person name="Mihova T."/>
            <person name="Mittelman R."/>
            <person name="Mlenga V."/>
            <person name="Montmayeur A."/>
            <person name="Mulrain L."/>
            <person name="Navidi A."/>
            <person name="Naylor J."/>
            <person name="Negash T."/>
            <person name="Nguyen T."/>
            <person name="Nguyen N."/>
            <person name="Nicol R."/>
            <person name="Norbu C."/>
            <person name="Norbu N."/>
            <person name="Novod N."/>
            <person name="O'Neill B."/>
            <person name="Osman S."/>
            <person name="Markiewicz E."/>
            <person name="Oyono O.L."/>
            <person name="Patti C."/>
            <person name="Phunkhang P."/>
            <person name="Pierre F."/>
            <person name="Priest M."/>
            <person name="Raghuraman S."/>
            <person name="Rege F."/>
            <person name="Reyes R."/>
            <person name="Rise C."/>
            <person name="Rogov P."/>
            <person name="Ross K."/>
            <person name="Ryan E."/>
            <person name="Settipalli S."/>
            <person name="Shea T."/>
            <person name="Sherpa N."/>
            <person name="Shi L."/>
            <person name="Shih D."/>
            <person name="Sparrow T."/>
            <person name="Spaulding J."/>
            <person name="Stalker J."/>
            <person name="Stange-Thomann N."/>
            <person name="Stavropoulos S."/>
            <person name="Stone C."/>
            <person name="Strader C."/>
            <person name="Tesfaye S."/>
            <person name="Thomson T."/>
            <person name="Thoulutsang Y."/>
            <person name="Thoulutsang D."/>
            <person name="Topham K."/>
            <person name="Topping I."/>
            <person name="Tsamla T."/>
            <person name="Vassiliev H."/>
            <person name="Vo A."/>
            <person name="Wangchuk T."/>
            <person name="Wangdi T."/>
            <person name="Weiand M."/>
            <person name="Wilkinson J."/>
            <person name="Wilson A."/>
            <person name="Yadav S."/>
            <person name="Young G."/>
            <person name="Yu Q."/>
            <person name="Zembek L."/>
            <person name="Zhong D."/>
            <person name="Zimmer A."/>
            <person name="Zwirko Z."/>
            <person name="Jaffe D.B."/>
            <person name="Alvarez P."/>
            <person name="Brockman W."/>
            <person name="Butler J."/>
            <person name="Chin C."/>
            <person name="Gnerre S."/>
            <person name="Grabherr M."/>
            <person name="Kleber M."/>
            <person name="Mauceli E."/>
            <person name="MacCallum I."/>
        </authorList>
    </citation>
    <scope>NUCLEOTIDE SEQUENCE [LARGE SCALE GENOMIC DNA]</scope>
    <source>
        <strain evidence="10">Tucson 14024-0371.13</strain>
    </source>
</reference>
<dbReference type="InParanoid" id="B3MGD9"/>
<evidence type="ECO:0000256" key="5">
    <source>
        <dbReference type="ARBA" id="ARBA00023180"/>
    </source>
</evidence>
<evidence type="ECO:0000313" key="9">
    <source>
        <dbReference type="EMBL" id="EDV37842.2"/>
    </source>
</evidence>
<evidence type="ECO:0000256" key="7">
    <source>
        <dbReference type="SAM" id="Phobius"/>
    </source>
</evidence>
<dbReference type="PANTHER" id="PTHR23503:SF127">
    <property type="entry name" value="FI08437P-RELATED"/>
    <property type="match status" value="1"/>
</dbReference>
<dbReference type="HOGENOM" id="CLU_001265_30_11_1"/>
<dbReference type="Pfam" id="PF00083">
    <property type="entry name" value="Sugar_tr"/>
    <property type="match status" value="1"/>
</dbReference>
<evidence type="ECO:0000313" key="10">
    <source>
        <dbReference type="Proteomes" id="UP000007801"/>
    </source>
</evidence>
<feature type="transmembrane region" description="Helical" evidence="7">
    <location>
        <begin position="431"/>
        <end position="452"/>
    </location>
</feature>
<dbReference type="GO" id="GO:0042593">
    <property type="term" value="P:glucose homeostasis"/>
    <property type="evidence" value="ECO:0007669"/>
    <property type="project" value="EnsemblMetazoa"/>
</dbReference>
<dbReference type="GO" id="GO:0015149">
    <property type="term" value="F:hexose transmembrane transporter activity"/>
    <property type="evidence" value="ECO:0007669"/>
    <property type="project" value="TreeGrafter"/>
</dbReference>
<dbReference type="STRING" id="7217.B3MGD9"/>
<dbReference type="InterPro" id="IPR005828">
    <property type="entry name" value="MFS_sugar_transport-like"/>
</dbReference>
<evidence type="ECO:0000256" key="1">
    <source>
        <dbReference type="ARBA" id="ARBA00004141"/>
    </source>
</evidence>
<sequence length="479" mass="52402">MAEGQQGWTFMLMFICIFVTLGSVIPVGYAFGVINAPAAFIRSWVEGSFNRRYSSSPGESQLTAVTSTVVSMFVIGGTVGTPFAPMFNSWLGRRNCLVLSGVIMVVAASLQMGCKFLDSIEMLMLGRLLGGIAAALVYATQPMYLVELAPAELSGSVGVFTCIGITGGIVVGQIFSFDFVLGTDRFWPYALGGSVIFVVLGLMTIVFFPESPRYLIAKGKKEQAKEALMRLRGDEARVNTELAQIEAAANAEGSLTMKQVICEKKYLLPLFIVASFHFVQQMSGINAIWFYSVGIFTDAGFTLQVAIWLNFAEGVLNLIIALLGPFLMARFNRRIMMMLSCMGSFIFLCLLVAGLIFMKSIKEVSYACIAFLSLYITAFNVALGPVPYFIGAEIFESAPRPSGMAFGSFFNWLANVILSMGFPMLNEVIGPYAFLFCAFFCICGFCITFCYLPETRNRQPQEVAPLMENGFKSKVKSPS</sequence>
<evidence type="ECO:0000256" key="3">
    <source>
        <dbReference type="ARBA" id="ARBA00022989"/>
    </source>
</evidence>
<accession>B3MGD9</accession>
<feature type="transmembrane region" description="Helical" evidence="7">
    <location>
        <begin position="96"/>
        <end position="113"/>
    </location>
</feature>
<comment type="similarity">
    <text evidence="6">Belongs to the major facilitator superfamily. Sugar transporter (TC 2.A.1.1) family.</text>
</comment>
<feature type="transmembrane region" description="Helical" evidence="7">
    <location>
        <begin position="303"/>
        <end position="323"/>
    </location>
</feature>
<dbReference type="SUPFAM" id="SSF103473">
    <property type="entry name" value="MFS general substrate transporter"/>
    <property type="match status" value="1"/>
</dbReference>
<dbReference type="PANTHER" id="PTHR23503">
    <property type="entry name" value="SOLUTE CARRIER FAMILY 2"/>
    <property type="match status" value="1"/>
</dbReference>
<dbReference type="Proteomes" id="UP000007801">
    <property type="component" value="Unassembled WGS sequence"/>
</dbReference>
<feature type="transmembrane region" description="Helical" evidence="7">
    <location>
        <begin position="61"/>
        <end position="84"/>
    </location>
</feature>
<feature type="transmembrane region" description="Helical" evidence="7">
    <location>
        <begin position="403"/>
        <end position="425"/>
    </location>
</feature>
<dbReference type="PRINTS" id="PR00171">
    <property type="entry name" value="SUGRTRNSPORT"/>
</dbReference>
<comment type="subcellular location">
    <subcellularLocation>
        <location evidence="1">Membrane</location>
        <topology evidence="1">Multi-pass membrane protein</topology>
    </subcellularLocation>
</comment>
<dbReference type="FunCoup" id="B3MGD9">
    <property type="interactions" value="15"/>
</dbReference>
<dbReference type="SMR" id="B3MGD9"/>
<evidence type="ECO:0000256" key="4">
    <source>
        <dbReference type="ARBA" id="ARBA00023136"/>
    </source>
</evidence>
<dbReference type="OrthoDB" id="4540492at2759"/>
<dbReference type="Gene3D" id="1.20.1250.20">
    <property type="entry name" value="MFS general substrate transporter like domains"/>
    <property type="match status" value="1"/>
</dbReference>
<keyword evidence="4 7" id="KW-0472">Membrane</keyword>
<dbReference type="InterPro" id="IPR003663">
    <property type="entry name" value="Sugar/inositol_transpt"/>
</dbReference>
<dbReference type="AlphaFoldDB" id="B3MGD9"/>
<gene>
    <name evidence="9" type="primary">Dana\GF13660</name>
    <name evidence="9" type="synonym">dana_GLEANR_13667</name>
    <name evidence="9" type="ORF">GF13660</name>
</gene>
<dbReference type="NCBIfam" id="TIGR00879">
    <property type="entry name" value="SP"/>
    <property type="match status" value="1"/>
</dbReference>
<keyword evidence="2 7" id="KW-0812">Transmembrane</keyword>